<organism evidence="3 4">
    <name type="scientific">Mesorhizobium plurifarium</name>
    <dbReference type="NCBI Taxonomy" id="69974"/>
    <lineage>
        <taxon>Bacteria</taxon>
        <taxon>Pseudomonadati</taxon>
        <taxon>Pseudomonadota</taxon>
        <taxon>Alphaproteobacteria</taxon>
        <taxon>Hyphomicrobiales</taxon>
        <taxon>Phyllobacteriaceae</taxon>
        <taxon>Mesorhizobium</taxon>
    </lineage>
</organism>
<dbReference type="PROSITE" id="PS00061">
    <property type="entry name" value="ADH_SHORT"/>
    <property type="match status" value="1"/>
</dbReference>
<dbReference type="InterPro" id="IPR020904">
    <property type="entry name" value="Sc_DH/Rdtase_CS"/>
</dbReference>
<dbReference type="GO" id="GO:0006633">
    <property type="term" value="P:fatty acid biosynthetic process"/>
    <property type="evidence" value="ECO:0007669"/>
    <property type="project" value="TreeGrafter"/>
</dbReference>
<keyword evidence="2" id="KW-0560">Oxidoreductase</keyword>
<evidence type="ECO:0000313" key="3">
    <source>
        <dbReference type="EMBL" id="CDX54116.1"/>
    </source>
</evidence>
<dbReference type="InterPro" id="IPR036291">
    <property type="entry name" value="NAD(P)-bd_dom_sf"/>
</dbReference>
<dbReference type="Gene3D" id="3.40.50.720">
    <property type="entry name" value="NAD(P)-binding Rossmann-like Domain"/>
    <property type="match status" value="1"/>
</dbReference>
<gene>
    <name evidence="3" type="ORF">MPL1032_180365</name>
</gene>
<dbReference type="FunFam" id="3.40.50.720:FF:000084">
    <property type="entry name" value="Short-chain dehydrogenase reductase"/>
    <property type="match status" value="1"/>
</dbReference>
<dbReference type="PANTHER" id="PTHR42760:SF133">
    <property type="entry name" value="3-OXOACYL-[ACYL-CARRIER-PROTEIN] REDUCTASE"/>
    <property type="match status" value="1"/>
</dbReference>
<name>A0A0K2VV49_MESPL</name>
<dbReference type="PRINTS" id="PR00080">
    <property type="entry name" value="SDRFAMILY"/>
</dbReference>
<dbReference type="PRINTS" id="PR00081">
    <property type="entry name" value="GDHRDH"/>
</dbReference>
<evidence type="ECO:0000256" key="2">
    <source>
        <dbReference type="ARBA" id="ARBA00023002"/>
    </source>
</evidence>
<dbReference type="GO" id="GO:0016616">
    <property type="term" value="F:oxidoreductase activity, acting on the CH-OH group of donors, NAD or NADP as acceptor"/>
    <property type="evidence" value="ECO:0007669"/>
    <property type="project" value="TreeGrafter"/>
</dbReference>
<dbReference type="Pfam" id="PF13561">
    <property type="entry name" value="adh_short_C2"/>
    <property type="match status" value="1"/>
</dbReference>
<dbReference type="SUPFAM" id="SSF51735">
    <property type="entry name" value="NAD(P)-binding Rossmann-fold domains"/>
    <property type="match status" value="1"/>
</dbReference>
<evidence type="ECO:0000256" key="1">
    <source>
        <dbReference type="ARBA" id="ARBA00006484"/>
    </source>
</evidence>
<proteinExistence type="inferred from homology"/>
<evidence type="ECO:0000313" key="4">
    <source>
        <dbReference type="Proteomes" id="UP000182888"/>
    </source>
</evidence>
<sequence>MRFKGKRAVVTGAASGLGLATAQRLRAEGADVLSVDRNADLVDAMAAPRLLIDIASKEAPEAIVRTAMDTLGGIDFLINNAGLGRLITLEESDDDYIDDTMAINLRATIRLTREALRVISRPGGSIVNIASIFGEAGFPRSVIYGTTKGAIAQFTRNVAADVTQHGVRVNAIAPGLIETPSNREFVQNDPWYKRNMIDTIPARRSGQPPEIASVVAFLCSDDASYVSGQVLAVDGGWLGTRGVYA</sequence>
<accession>A0A0K2VV49</accession>
<dbReference type="CDD" id="cd05233">
    <property type="entry name" value="SDR_c"/>
    <property type="match status" value="1"/>
</dbReference>
<dbReference type="Proteomes" id="UP000182888">
    <property type="component" value="Unassembled WGS sequence"/>
</dbReference>
<dbReference type="GO" id="GO:0048038">
    <property type="term" value="F:quinone binding"/>
    <property type="evidence" value="ECO:0007669"/>
    <property type="project" value="TreeGrafter"/>
</dbReference>
<reference evidence="4" key="1">
    <citation type="submission" date="2014-08" db="EMBL/GenBank/DDBJ databases">
        <authorList>
            <person name="Edwards T."/>
        </authorList>
    </citation>
    <scope>NUCLEOTIDE SEQUENCE [LARGE SCALE GENOMIC DNA]</scope>
</reference>
<dbReference type="AlphaFoldDB" id="A0A0K2VV49"/>
<dbReference type="PANTHER" id="PTHR42760">
    <property type="entry name" value="SHORT-CHAIN DEHYDROGENASES/REDUCTASES FAMILY MEMBER"/>
    <property type="match status" value="1"/>
</dbReference>
<comment type="similarity">
    <text evidence="1">Belongs to the short-chain dehydrogenases/reductases (SDR) family.</text>
</comment>
<dbReference type="InterPro" id="IPR002347">
    <property type="entry name" value="SDR_fam"/>
</dbReference>
<dbReference type="EMBL" id="CCND01000010">
    <property type="protein sequence ID" value="CDX54116.1"/>
    <property type="molecule type" value="Genomic_DNA"/>
</dbReference>
<protein>
    <submittedName>
        <fullName evidence="3">Oxidoreductase, short chain dehydrogenase/reductase family protein</fullName>
    </submittedName>
</protein>